<feature type="compositionally biased region" description="Basic and acidic residues" evidence="23">
    <location>
        <begin position="1120"/>
        <end position="1138"/>
    </location>
</feature>
<feature type="compositionally biased region" description="Polar residues" evidence="23">
    <location>
        <begin position="1447"/>
        <end position="1464"/>
    </location>
</feature>
<evidence type="ECO:0000259" key="26">
    <source>
        <dbReference type="PROSITE" id="PS50011"/>
    </source>
</evidence>
<dbReference type="GO" id="GO:0051013">
    <property type="term" value="P:microtubule severing"/>
    <property type="evidence" value="ECO:0007669"/>
    <property type="project" value="UniProtKB-UniRule"/>
</dbReference>
<evidence type="ECO:0000256" key="23">
    <source>
        <dbReference type="SAM" id="MobiDB-lite"/>
    </source>
</evidence>
<dbReference type="GO" id="GO:0006260">
    <property type="term" value="P:DNA replication"/>
    <property type="evidence" value="ECO:0007669"/>
    <property type="project" value="UniProtKB-KW"/>
</dbReference>
<dbReference type="SMART" id="SM00320">
    <property type="entry name" value="WD40"/>
    <property type="match status" value="6"/>
</dbReference>
<feature type="repeat" description="WD" evidence="22">
    <location>
        <begin position="853"/>
        <end position="894"/>
    </location>
</feature>
<dbReference type="GO" id="GO:0051510">
    <property type="term" value="P:regulation of unidimensional cell growth"/>
    <property type="evidence" value="ECO:0007669"/>
    <property type="project" value="UniProtKB-ARBA"/>
</dbReference>
<name>A0A8X7TZ60_BRACI</name>
<dbReference type="SUPFAM" id="SSF52058">
    <property type="entry name" value="L domain-like"/>
    <property type="match status" value="1"/>
</dbReference>
<evidence type="ECO:0000256" key="5">
    <source>
        <dbReference type="ARBA" id="ARBA00007545"/>
    </source>
</evidence>
<dbReference type="InterPro" id="IPR032675">
    <property type="entry name" value="LRR_dom_sf"/>
</dbReference>
<dbReference type="PANTHER" id="PTHR19845:SF19">
    <property type="entry name" value="KATANIN P80 WD40 REPEAT-CONTAINING SUBUNIT B1 HOMOLOG KTN80.1"/>
    <property type="match status" value="1"/>
</dbReference>
<evidence type="ECO:0000256" key="7">
    <source>
        <dbReference type="ARBA" id="ARBA00022574"/>
    </source>
</evidence>
<dbReference type="Proteomes" id="UP000886595">
    <property type="component" value="Unassembled WGS sequence"/>
</dbReference>
<sequence length="1695" mass="186506">MTFTRRQVFLVLSVLALTMPFSAGVTNLRDVSAINNLYISLGAPSLSHWLAFGGDPCGEKWQGVVCDSSNITEIRISGMKVGGGLSDTLADFSSIQVMDFSNNHISGTIPQALPSTIRNLSLSSNRFTGNIPFTLSFLSDLSELSLGNNLLSGEIPDYFQQLSKLTKLDLSSNVLEGRLPPSMGDLAALKILYLQDNKLIGTLDVIEDLFLTDLNVANNLFSGPIPPNLLKVPHFTKDGTPFNTSIITPPPPAVVPPPPTTPHRSPPPVTHAPPGSTVPPAPFAPFVPLQPTPPPPSPPLVWSPPSDNGGGGDPWNSVSGQPTLQISPPSGSGAGKFWSTQRIILVISSVAVIVLVSGLCVTLWRCCRNKKYNRYVPQARKDYQRPYFNKPPSQPTTPFMGKVSREPMVKPYDGYGAGDRLYGYPTPPRAEESRRAMPPTSYYNVNVTQKALQQPPRRFQSNDAAATKRTAHFPPGLNTSSSATVFTVSSLQQYTNSFSEEHIIGEGSLGNVYKAVFPHGKFLAVRKLSNTINRTQSDGDFLKLVSNVLKLKRGNILEFLGYCNEYGQRLLVYEYCPNGSLQDALHLDRKLNKKLTWNVRMNIALGAAKALQFLHEVCQPPVVHQNFKSSKVLLDGKLSVRVADSGLAYMLPPRPTSQMAGYAAPEIEYGSYTCQSDVYSLGVVMLELLTGSRPFDRTRRRDQTLAQWAMPRLHDIDALTRMADPSLHGAYSVKSLSRFADIISRSLQMEPGFRPPVSEIVQDLQQEFLAHSANVNCLSIGKKTSRLLLTGGDDCKVNLWSIGKSTSLTSLCGHTSPVDSVTFNTEEALVLAGASSGVIKLWNLQEAKVVRGFTGHISNCSALEFHPFGQYLASGSSDANLKIWDIRKKGCIQTYKGHTRGISTVKFTPDGRWLVSGGLDNVVKIWDITAGKLLHEFKFHDGPIRSLDFHPLEFLLATGSADRTVKFWDLETFELIGSTRPEATGVRSIAFHPDGQTLFCGLDDGLKVYSWEPVICRDSVDMGWSTLGDFCINENKFVGCSYYRNSVGIWVSDISKLEPYGAGSEDENECIVKRFSVLDEQSSKRMGSGSRGSSSPDYETKEIKNIYVDSIGGNLKAAIRKSEKQNADDKSSRMHSVVDSDSGEESSHSRSESVASSKTSPGMMLRPAHVRKTLAKFEESASVQSGTRKKSAQDVEEETQTRNAEDSTIKGFMYKFEKTLSSEPPTDETNSMLHKPPRVQRSSYNNNHNESRRAMSVDSATLNDGKSGLEYSGRNVEDTNDQHSSTKTERVVSPEKPGDEHKIKVVSGRTRSLVERFERGEKITHTEEADNTNAVEQDPHKTSRQTGETPVVVSTRRARSTPARVMPIVLNRDSNIKSDESPSTQPARTSSVPVILNQSTNDEPSVTLTQSRTSPARTFPLTLNQATHIVMSRRPRRTSSARVRPMSLSQAVSMTSHECSVTSTRPDRTSPPRVMPTKLNQTDDMASDTSHITSRRRTSPTQMLATPTEIDNLVDMAQDETHVSSQTDSDITENLIQTHEEFLSTLQSRLTKLQIVRHFWERSDVKGAIGALRKLTDQSVQADVISILTDKIEILTLDMFSQLVPVLTSLLGSRTERPVNVSLDMLLKLVAVFGTVIRSTVSAPRIVGVDLHADERIQICQVCSAGLHKIQRILPILARTLVSTIQLEIDVEVIS</sequence>
<evidence type="ECO:0000256" key="6">
    <source>
        <dbReference type="ARBA" id="ARBA00022490"/>
    </source>
</evidence>
<feature type="domain" description="Protein kinase" evidence="26">
    <location>
        <begin position="498"/>
        <end position="769"/>
    </location>
</feature>
<dbReference type="GO" id="GO:0007019">
    <property type="term" value="P:microtubule depolymerization"/>
    <property type="evidence" value="ECO:0007669"/>
    <property type="project" value="TreeGrafter"/>
</dbReference>
<comment type="similarity">
    <text evidence="5">Belongs to the LRWD1 family.</text>
</comment>
<evidence type="ECO:0000256" key="11">
    <source>
        <dbReference type="ARBA" id="ARBA00022705"/>
    </source>
</evidence>
<dbReference type="GO" id="GO:0000781">
    <property type="term" value="C:chromosome, telomeric region"/>
    <property type="evidence" value="ECO:0007669"/>
    <property type="project" value="UniProtKB-SubCell"/>
</dbReference>
<dbReference type="FunFam" id="2.130.10.10:FF:000183">
    <property type="entry name" value="Katanin p80 WD40 repeat-containing subunit B1"/>
    <property type="match status" value="1"/>
</dbReference>
<dbReference type="HAMAP" id="MF_03022">
    <property type="entry name" value="Katanin_p80_B1"/>
    <property type="match status" value="1"/>
</dbReference>
<feature type="repeat" description="WD" evidence="22">
    <location>
        <begin position="768"/>
        <end position="810"/>
    </location>
</feature>
<keyword evidence="10 21" id="KW-0493">Microtubule</keyword>
<dbReference type="InterPro" id="IPR019775">
    <property type="entry name" value="WD40_repeat_CS"/>
</dbReference>
<dbReference type="SUPFAM" id="SSF50978">
    <property type="entry name" value="WD40 repeat-like"/>
    <property type="match status" value="1"/>
</dbReference>
<dbReference type="PROSITE" id="PS50011">
    <property type="entry name" value="PROTEIN_KINASE_DOM"/>
    <property type="match status" value="1"/>
</dbReference>
<dbReference type="InterPro" id="IPR026962">
    <property type="entry name" value="KTNB1"/>
</dbReference>
<gene>
    <name evidence="27" type="ORF">Bca52824_079261</name>
</gene>
<keyword evidence="20" id="KW-0137">Centromere</keyword>
<dbReference type="FunFam" id="2.130.10.10:FF:000897">
    <property type="entry name" value="Katanin p80 WD40 repeat-containing subunit B1 homolog"/>
    <property type="match status" value="1"/>
</dbReference>
<evidence type="ECO:0000256" key="10">
    <source>
        <dbReference type="ARBA" id="ARBA00022701"/>
    </source>
</evidence>
<dbReference type="InterPro" id="IPR020472">
    <property type="entry name" value="WD40_PAC1"/>
</dbReference>
<dbReference type="FunFam" id="3.30.200.20:FF:000125">
    <property type="entry name" value="Protein STRUBBELIG-RECEPTOR FAMILY 8"/>
    <property type="match status" value="1"/>
</dbReference>
<feature type="region of interest" description="Disordered" evidence="23">
    <location>
        <begin position="1120"/>
        <end position="1166"/>
    </location>
</feature>
<evidence type="ECO:0000256" key="24">
    <source>
        <dbReference type="SAM" id="Phobius"/>
    </source>
</evidence>
<proteinExistence type="inferred from homology"/>
<comment type="caution">
    <text evidence="27">The sequence shown here is derived from an EMBL/GenBank/DDBJ whole genome shotgun (WGS) entry which is preliminary data.</text>
</comment>
<feature type="region of interest" description="Disordered" evidence="23">
    <location>
        <begin position="1178"/>
        <end position="1301"/>
    </location>
</feature>
<feature type="repeat" description="WD" evidence="22">
    <location>
        <begin position="811"/>
        <end position="852"/>
    </location>
</feature>
<evidence type="ECO:0000256" key="1">
    <source>
        <dbReference type="ARBA" id="ARBA00004245"/>
    </source>
</evidence>
<dbReference type="Pfam" id="PF00069">
    <property type="entry name" value="Pkinase"/>
    <property type="match status" value="1"/>
</dbReference>
<dbReference type="GO" id="GO:0005524">
    <property type="term" value="F:ATP binding"/>
    <property type="evidence" value="ECO:0007669"/>
    <property type="project" value="InterPro"/>
</dbReference>
<evidence type="ECO:0000256" key="4">
    <source>
        <dbReference type="ARBA" id="ARBA00004629"/>
    </source>
</evidence>
<dbReference type="Pfam" id="PF13925">
    <property type="entry name" value="Katanin_con80"/>
    <property type="match status" value="1"/>
</dbReference>
<comment type="similarity">
    <text evidence="21">Belongs to the WD repeat KATNB1 family.</text>
</comment>
<feature type="compositionally biased region" description="Polar residues" evidence="23">
    <location>
        <begin position="1221"/>
        <end position="1232"/>
    </location>
</feature>
<dbReference type="PROSITE" id="PS50294">
    <property type="entry name" value="WD_REPEATS_REGION"/>
    <property type="match status" value="4"/>
</dbReference>
<feature type="region of interest" description="Disordered" evidence="23">
    <location>
        <begin position="241"/>
        <end position="332"/>
    </location>
</feature>
<evidence type="ECO:0000256" key="16">
    <source>
        <dbReference type="ARBA" id="ARBA00022989"/>
    </source>
</evidence>
<dbReference type="EMBL" id="JAAMPC010000015">
    <property type="protein sequence ID" value="KAG2259967.1"/>
    <property type="molecule type" value="Genomic_DNA"/>
</dbReference>
<feature type="chain" id="PRO_5036455224" description="Katanin p80 WD40 repeat-containing subunit B1 homolog" evidence="25">
    <location>
        <begin position="25"/>
        <end position="1695"/>
    </location>
</feature>
<feature type="compositionally biased region" description="Polar residues" evidence="23">
    <location>
        <begin position="1478"/>
        <end position="1492"/>
    </location>
</feature>
<keyword evidence="6 21" id="KW-0963">Cytoplasm</keyword>
<keyword evidence="7 22" id="KW-0853">WD repeat</keyword>
<keyword evidence="9 24" id="KW-0812">Transmembrane</keyword>
<evidence type="ECO:0000256" key="2">
    <source>
        <dbReference type="ARBA" id="ARBA00004370"/>
    </source>
</evidence>
<feature type="transmembrane region" description="Helical" evidence="24">
    <location>
        <begin position="343"/>
        <end position="364"/>
    </location>
</feature>
<keyword evidence="12 25" id="KW-0732">Signal</keyword>
<comment type="function">
    <text evidence="21">May participate in a complex which severs microtubules in an ATP-dependent manner. Microtubule severing may promote rapid reorganization of cellular microtubule arrays.</text>
</comment>
<dbReference type="PROSITE" id="PS00678">
    <property type="entry name" value="WD_REPEATS_1"/>
    <property type="match status" value="3"/>
</dbReference>
<dbReference type="Gene3D" id="1.10.510.10">
    <property type="entry name" value="Transferase(Phosphotransferase) domain 1"/>
    <property type="match status" value="1"/>
</dbReference>
<dbReference type="InterPro" id="IPR001680">
    <property type="entry name" value="WD40_rpt"/>
</dbReference>
<feature type="region of interest" description="Disordered" evidence="23">
    <location>
        <begin position="1432"/>
        <end position="1501"/>
    </location>
</feature>
<reference evidence="27 28" key="1">
    <citation type="submission" date="2020-02" db="EMBL/GenBank/DDBJ databases">
        <authorList>
            <person name="Ma Q."/>
            <person name="Huang Y."/>
            <person name="Song X."/>
            <person name="Pei D."/>
        </authorList>
    </citation>
    <scope>NUCLEOTIDE SEQUENCE [LARGE SCALE GENOMIC DNA]</scope>
    <source>
        <strain evidence="27">Sxm20200214</strain>
        <tissue evidence="27">Leaf</tissue>
    </source>
</reference>
<dbReference type="PANTHER" id="PTHR19845">
    <property type="entry name" value="KATANIN P80 SUBUNIT"/>
    <property type="match status" value="1"/>
</dbReference>
<evidence type="ECO:0000256" key="25">
    <source>
        <dbReference type="SAM" id="SignalP"/>
    </source>
</evidence>
<dbReference type="GO" id="GO:0008017">
    <property type="term" value="F:microtubule binding"/>
    <property type="evidence" value="ECO:0007669"/>
    <property type="project" value="UniProtKB-UniRule"/>
</dbReference>
<dbReference type="SUPFAM" id="SSF56112">
    <property type="entry name" value="Protein kinase-like (PK-like)"/>
    <property type="match status" value="1"/>
</dbReference>
<keyword evidence="15" id="KW-0779">Telomere</keyword>
<dbReference type="PROSITE" id="PS50082">
    <property type="entry name" value="WD_REPEATS_2"/>
    <property type="match status" value="5"/>
</dbReference>
<evidence type="ECO:0000256" key="18">
    <source>
        <dbReference type="ARBA" id="ARBA00023170"/>
    </source>
</evidence>
<dbReference type="GO" id="GO:0005737">
    <property type="term" value="C:cytoplasm"/>
    <property type="evidence" value="ECO:0007669"/>
    <property type="project" value="UniProtKB-UniRule"/>
</dbReference>
<feature type="compositionally biased region" description="Polar residues" evidence="23">
    <location>
        <begin position="1381"/>
        <end position="1391"/>
    </location>
</feature>
<dbReference type="GO" id="GO:0000776">
    <property type="term" value="C:kinetochore"/>
    <property type="evidence" value="ECO:0007669"/>
    <property type="project" value="UniProtKB-KW"/>
</dbReference>
<feature type="region of interest" description="Disordered" evidence="23">
    <location>
        <begin position="386"/>
        <end position="405"/>
    </location>
</feature>
<dbReference type="CDD" id="cd00200">
    <property type="entry name" value="WD40"/>
    <property type="match status" value="1"/>
</dbReference>
<feature type="compositionally biased region" description="Polar residues" evidence="23">
    <location>
        <begin position="318"/>
        <end position="330"/>
    </location>
</feature>
<evidence type="ECO:0000256" key="14">
    <source>
        <dbReference type="ARBA" id="ARBA00022838"/>
    </source>
</evidence>
<evidence type="ECO:0000256" key="12">
    <source>
        <dbReference type="ARBA" id="ARBA00022729"/>
    </source>
</evidence>
<evidence type="ECO:0000256" key="22">
    <source>
        <dbReference type="PROSITE-ProRule" id="PRU00221"/>
    </source>
</evidence>
<dbReference type="InterPro" id="IPR036322">
    <property type="entry name" value="WD40_repeat_dom_sf"/>
</dbReference>
<feature type="signal peptide" evidence="25">
    <location>
        <begin position="1"/>
        <end position="24"/>
    </location>
</feature>
<dbReference type="Pfam" id="PF00400">
    <property type="entry name" value="WD40"/>
    <property type="match status" value="6"/>
</dbReference>
<dbReference type="Pfam" id="PF13855">
    <property type="entry name" value="LRR_8"/>
    <property type="match status" value="1"/>
</dbReference>
<dbReference type="PRINTS" id="PR00320">
    <property type="entry name" value="GPROTEINBRPT"/>
</dbReference>
<evidence type="ECO:0000256" key="13">
    <source>
        <dbReference type="ARBA" id="ARBA00022737"/>
    </source>
</evidence>
<dbReference type="GO" id="GO:0016020">
    <property type="term" value="C:membrane"/>
    <property type="evidence" value="ECO:0007669"/>
    <property type="project" value="UniProtKB-SubCell"/>
</dbReference>
<feature type="repeat" description="WD" evidence="22">
    <location>
        <begin position="937"/>
        <end position="978"/>
    </location>
</feature>
<keyword evidence="11" id="KW-0235">DNA replication</keyword>
<feature type="compositionally biased region" description="Basic and acidic residues" evidence="23">
    <location>
        <begin position="1199"/>
        <end position="1208"/>
    </location>
</feature>
<dbReference type="InterPro" id="IPR028021">
    <property type="entry name" value="Katanin_C-terminal"/>
</dbReference>
<evidence type="ECO:0000256" key="3">
    <source>
        <dbReference type="ARBA" id="ARBA00004574"/>
    </source>
</evidence>
<keyword evidence="18" id="KW-0675">Receptor</keyword>
<dbReference type="InterPro" id="IPR001611">
    <property type="entry name" value="Leu-rich_rpt"/>
</dbReference>
<keyword evidence="14" id="KW-0995">Kinetochore</keyword>
<dbReference type="GO" id="GO:0005874">
    <property type="term" value="C:microtubule"/>
    <property type="evidence" value="ECO:0007669"/>
    <property type="project" value="UniProtKB-KW"/>
</dbReference>
<evidence type="ECO:0000256" key="19">
    <source>
        <dbReference type="ARBA" id="ARBA00023212"/>
    </source>
</evidence>
<comment type="subcellular location">
    <subcellularLocation>
        <location evidence="4">Chromosome</location>
        <location evidence="4">Centromere</location>
        <location evidence="4">Kinetochore</location>
    </subcellularLocation>
    <subcellularLocation>
        <location evidence="3">Chromosome</location>
        <location evidence="3">Telomere</location>
    </subcellularLocation>
    <subcellularLocation>
        <location evidence="1 21">Cytoplasm</location>
        <location evidence="1 21">Cytoskeleton</location>
    </subcellularLocation>
    <subcellularLocation>
        <location evidence="2">Membrane</location>
    </subcellularLocation>
</comment>
<accession>A0A8X7TZ60</accession>
<dbReference type="GO" id="GO:0004672">
    <property type="term" value="F:protein kinase activity"/>
    <property type="evidence" value="ECO:0007669"/>
    <property type="project" value="InterPro"/>
</dbReference>
<dbReference type="GO" id="GO:0008352">
    <property type="term" value="C:katanin complex"/>
    <property type="evidence" value="ECO:0007669"/>
    <property type="project" value="InterPro"/>
</dbReference>
<evidence type="ECO:0000256" key="8">
    <source>
        <dbReference type="ARBA" id="ARBA00022614"/>
    </source>
</evidence>
<keyword evidence="16 24" id="KW-1133">Transmembrane helix</keyword>
<dbReference type="InterPro" id="IPR000719">
    <property type="entry name" value="Prot_kinase_dom"/>
</dbReference>
<evidence type="ECO:0000313" key="28">
    <source>
        <dbReference type="Proteomes" id="UP000886595"/>
    </source>
</evidence>
<feature type="repeat" description="WD" evidence="22">
    <location>
        <begin position="895"/>
        <end position="936"/>
    </location>
</feature>
<evidence type="ECO:0000256" key="17">
    <source>
        <dbReference type="ARBA" id="ARBA00023136"/>
    </source>
</evidence>
<evidence type="ECO:0000256" key="21">
    <source>
        <dbReference type="HAMAP-Rule" id="MF_03022"/>
    </source>
</evidence>
<dbReference type="OrthoDB" id="538223at2759"/>
<keyword evidence="8" id="KW-0433">Leucine-rich repeat</keyword>
<organism evidence="27 28">
    <name type="scientific">Brassica carinata</name>
    <name type="common">Ethiopian mustard</name>
    <name type="synonym">Abyssinian cabbage</name>
    <dbReference type="NCBI Taxonomy" id="52824"/>
    <lineage>
        <taxon>Eukaryota</taxon>
        <taxon>Viridiplantae</taxon>
        <taxon>Streptophyta</taxon>
        <taxon>Embryophyta</taxon>
        <taxon>Tracheophyta</taxon>
        <taxon>Spermatophyta</taxon>
        <taxon>Magnoliopsida</taxon>
        <taxon>eudicotyledons</taxon>
        <taxon>Gunneridae</taxon>
        <taxon>Pentapetalae</taxon>
        <taxon>rosids</taxon>
        <taxon>malvids</taxon>
        <taxon>Brassicales</taxon>
        <taxon>Brassicaceae</taxon>
        <taxon>Brassiceae</taxon>
        <taxon>Brassica</taxon>
    </lineage>
</organism>
<evidence type="ECO:0000313" key="27">
    <source>
        <dbReference type="EMBL" id="KAG2259967.1"/>
    </source>
</evidence>
<keyword evidence="19 21" id="KW-0206">Cytoskeleton</keyword>
<evidence type="ECO:0000256" key="9">
    <source>
        <dbReference type="ARBA" id="ARBA00022692"/>
    </source>
</evidence>
<evidence type="ECO:0000256" key="20">
    <source>
        <dbReference type="ARBA" id="ARBA00023328"/>
    </source>
</evidence>
<keyword evidence="28" id="KW-1185">Reference proteome</keyword>
<feature type="compositionally biased region" description="Pro residues" evidence="23">
    <location>
        <begin position="248"/>
        <end position="302"/>
    </location>
</feature>
<dbReference type="Gene3D" id="3.30.200.20">
    <property type="entry name" value="Phosphorylase Kinase, domain 1"/>
    <property type="match status" value="1"/>
</dbReference>
<feature type="compositionally biased region" description="Basic and acidic residues" evidence="23">
    <location>
        <begin position="1275"/>
        <end position="1301"/>
    </location>
</feature>
<dbReference type="FunFam" id="3.80.10.10:FF:000062">
    <property type="entry name" value="protein STRUBBELIG-RECEPTOR FAMILY 3"/>
    <property type="match status" value="1"/>
</dbReference>
<dbReference type="FunFam" id="1.10.510.10:FF:000095">
    <property type="entry name" value="protein STRUBBELIG-RECEPTOR FAMILY 8"/>
    <property type="match status" value="1"/>
</dbReference>
<feature type="compositionally biased region" description="Basic and acidic residues" evidence="23">
    <location>
        <begin position="1319"/>
        <end position="1328"/>
    </location>
</feature>
<keyword evidence="15" id="KW-0158">Chromosome</keyword>
<dbReference type="InterPro" id="IPR011009">
    <property type="entry name" value="Kinase-like_dom_sf"/>
</dbReference>
<dbReference type="Gene3D" id="3.80.10.10">
    <property type="entry name" value="Ribonuclease Inhibitor"/>
    <property type="match status" value="1"/>
</dbReference>
<keyword evidence="17 24" id="KW-0472">Membrane</keyword>
<evidence type="ECO:0000256" key="15">
    <source>
        <dbReference type="ARBA" id="ARBA00022895"/>
    </source>
</evidence>
<feature type="region of interest" description="Disordered" evidence="23">
    <location>
        <begin position="1371"/>
        <end position="1391"/>
    </location>
</feature>
<protein>
    <recommendedName>
        <fullName evidence="21">Katanin p80 WD40 repeat-containing subunit B1 homolog</fullName>
    </recommendedName>
</protein>
<dbReference type="Pfam" id="PF00560">
    <property type="entry name" value="LRR_1"/>
    <property type="match status" value="1"/>
</dbReference>
<feature type="region of interest" description="Disordered" evidence="23">
    <location>
        <begin position="1319"/>
        <end position="1359"/>
    </location>
</feature>
<dbReference type="InterPro" id="IPR015943">
    <property type="entry name" value="WD40/YVTN_repeat-like_dom_sf"/>
</dbReference>
<dbReference type="Gene3D" id="2.130.10.10">
    <property type="entry name" value="YVTN repeat-like/Quinoprotein amine dehydrogenase"/>
    <property type="match status" value="2"/>
</dbReference>
<keyword evidence="13" id="KW-0677">Repeat</keyword>